<feature type="transmembrane region" description="Helical" evidence="7">
    <location>
        <begin position="99"/>
        <end position="116"/>
    </location>
</feature>
<evidence type="ECO:0000256" key="7">
    <source>
        <dbReference type="SAM" id="Phobius"/>
    </source>
</evidence>
<evidence type="ECO:0000259" key="8">
    <source>
        <dbReference type="Pfam" id="PF02308"/>
    </source>
</evidence>
<keyword evidence="4 7" id="KW-0812">Transmembrane</keyword>
<dbReference type="EMBL" id="QXJM01000039">
    <property type="protein sequence ID" value="RIE02664.1"/>
    <property type="molecule type" value="Genomic_DNA"/>
</dbReference>
<evidence type="ECO:0000256" key="2">
    <source>
        <dbReference type="ARBA" id="ARBA00009298"/>
    </source>
</evidence>
<accession>A0A398CUJ7</accession>
<keyword evidence="3" id="KW-1003">Cell membrane</keyword>
<dbReference type="PANTHER" id="PTHR33778">
    <property type="entry name" value="PROTEIN MGTC"/>
    <property type="match status" value="1"/>
</dbReference>
<feature type="domain" description="MgtC/SapB/SrpB/YhiD N-terminal" evidence="8">
    <location>
        <begin position="16"/>
        <end position="145"/>
    </location>
</feature>
<feature type="transmembrane region" description="Helical" evidence="7">
    <location>
        <begin position="41"/>
        <end position="61"/>
    </location>
</feature>
<dbReference type="AlphaFoldDB" id="A0A398CUJ7"/>
<protein>
    <submittedName>
        <fullName evidence="9">MgtC/SapB family protein</fullName>
    </submittedName>
</protein>
<dbReference type="InterPro" id="IPR003416">
    <property type="entry name" value="MgtC/SapB/SrpB/YhiD_fam"/>
</dbReference>
<dbReference type="InterPro" id="IPR049177">
    <property type="entry name" value="MgtC_SapB_SrpB_YhiD_N"/>
</dbReference>
<keyword evidence="10" id="KW-1185">Reference proteome</keyword>
<gene>
    <name evidence="9" type="ORF">D3H35_18470</name>
</gene>
<dbReference type="RefSeq" id="WP_119150701.1">
    <property type="nucleotide sequence ID" value="NZ_JBHSOV010000059.1"/>
</dbReference>
<feature type="transmembrane region" description="Helical" evidence="7">
    <location>
        <begin position="76"/>
        <end position="94"/>
    </location>
</feature>
<name>A0A398CUJ7_9BACL</name>
<proteinExistence type="inferred from homology"/>
<dbReference type="GO" id="GO:0005886">
    <property type="term" value="C:plasma membrane"/>
    <property type="evidence" value="ECO:0007669"/>
    <property type="project" value="UniProtKB-SubCell"/>
</dbReference>
<feature type="transmembrane region" description="Helical" evidence="7">
    <location>
        <begin position="12"/>
        <end position="29"/>
    </location>
</feature>
<evidence type="ECO:0000256" key="6">
    <source>
        <dbReference type="ARBA" id="ARBA00023136"/>
    </source>
</evidence>
<sequence length="232" mass="24909">MRDPWMISNLDMVLRLMLSVLIGGLIGLERERKNHAAGLRTHILVCLGSCLIMILSMYGFADFADEANVRLDPARLAAQVITGIGFLGAGTIVITGRSISGLTTAASLWVVMAMGLSVGAGFYVPAGVAAVLVLLTLWGLNIVEKRFVRQRVEATLSLVLESQAPALESLQQLLADHGIKIVKIRLSDSDHDSDSIAARHVQLKVTLPKADQLLSVADYLRQVQGVVSVSAE</sequence>
<evidence type="ECO:0000256" key="3">
    <source>
        <dbReference type="ARBA" id="ARBA00022475"/>
    </source>
</evidence>
<comment type="similarity">
    <text evidence="2">Belongs to the MgtC/SapB family.</text>
</comment>
<evidence type="ECO:0000256" key="4">
    <source>
        <dbReference type="ARBA" id="ARBA00022692"/>
    </source>
</evidence>
<dbReference type="Pfam" id="PF02308">
    <property type="entry name" value="MgtC"/>
    <property type="match status" value="1"/>
</dbReference>
<dbReference type="PRINTS" id="PR01837">
    <property type="entry name" value="MGTCSAPBPROT"/>
</dbReference>
<organism evidence="9 10">
    <name type="scientific">Cohnella faecalis</name>
    <dbReference type="NCBI Taxonomy" id="2315694"/>
    <lineage>
        <taxon>Bacteria</taxon>
        <taxon>Bacillati</taxon>
        <taxon>Bacillota</taxon>
        <taxon>Bacilli</taxon>
        <taxon>Bacillales</taxon>
        <taxon>Paenibacillaceae</taxon>
        <taxon>Cohnella</taxon>
    </lineage>
</organism>
<evidence type="ECO:0000313" key="10">
    <source>
        <dbReference type="Proteomes" id="UP000266340"/>
    </source>
</evidence>
<keyword evidence="6 7" id="KW-0472">Membrane</keyword>
<reference evidence="9 10" key="1">
    <citation type="submission" date="2018-09" db="EMBL/GenBank/DDBJ databases">
        <title>Cohnella cavernae sp. nov., isolated from a karst cave.</title>
        <authorList>
            <person name="Zhu H."/>
        </authorList>
    </citation>
    <scope>NUCLEOTIDE SEQUENCE [LARGE SCALE GENOMIC DNA]</scope>
    <source>
        <strain evidence="9 10">K2E09-144</strain>
    </source>
</reference>
<dbReference type="Proteomes" id="UP000266340">
    <property type="component" value="Unassembled WGS sequence"/>
</dbReference>
<feature type="transmembrane region" description="Helical" evidence="7">
    <location>
        <begin position="122"/>
        <end position="143"/>
    </location>
</feature>
<evidence type="ECO:0000256" key="5">
    <source>
        <dbReference type="ARBA" id="ARBA00022989"/>
    </source>
</evidence>
<evidence type="ECO:0000313" key="9">
    <source>
        <dbReference type="EMBL" id="RIE02664.1"/>
    </source>
</evidence>
<comment type="subcellular location">
    <subcellularLocation>
        <location evidence="1">Cell membrane</location>
        <topology evidence="1">Multi-pass membrane protein</topology>
    </subcellularLocation>
</comment>
<keyword evidence="5 7" id="KW-1133">Transmembrane helix</keyword>
<dbReference type="OrthoDB" id="9811198at2"/>
<comment type="caution">
    <text evidence="9">The sequence shown here is derived from an EMBL/GenBank/DDBJ whole genome shotgun (WGS) entry which is preliminary data.</text>
</comment>
<dbReference type="PANTHER" id="PTHR33778:SF1">
    <property type="entry name" value="MAGNESIUM TRANSPORTER YHID-RELATED"/>
    <property type="match status" value="1"/>
</dbReference>
<evidence type="ECO:0000256" key="1">
    <source>
        <dbReference type="ARBA" id="ARBA00004651"/>
    </source>
</evidence>